<protein>
    <recommendedName>
        <fullName evidence="4 6">dTDP-4-dehydrorhamnose reductase</fullName>
        <ecNumber evidence="3 6">1.1.1.133</ecNumber>
    </recommendedName>
</protein>
<comment type="pathway">
    <text evidence="1 6">Carbohydrate biosynthesis; dTDP-L-rhamnose biosynthesis.</text>
</comment>
<dbReference type="EC" id="1.1.1.133" evidence="3 6"/>
<dbReference type="Gene3D" id="3.90.25.10">
    <property type="entry name" value="UDP-galactose 4-epimerase, domain 1"/>
    <property type="match status" value="1"/>
</dbReference>
<evidence type="ECO:0000313" key="9">
    <source>
        <dbReference type="Proteomes" id="UP000198767"/>
    </source>
</evidence>
<comment type="similarity">
    <text evidence="2 6">Belongs to the dTDP-4-dehydrorhamnose reductase family.</text>
</comment>
<dbReference type="InterPro" id="IPR029903">
    <property type="entry name" value="RmlD-like-bd"/>
</dbReference>
<dbReference type="SUPFAM" id="SSF51735">
    <property type="entry name" value="NAD(P)-binding Rossmann-fold domains"/>
    <property type="match status" value="1"/>
</dbReference>
<comment type="cofactor">
    <cofactor evidence="6">
        <name>Mg(2+)</name>
        <dbReference type="ChEBI" id="CHEBI:18420"/>
    </cofactor>
    <text evidence="6">Binds 1 Mg(2+) ion per monomer.</text>
</comment>
<comment type="catalytic activity">
    <reaction evidence="5 6">
        <text>dTDP-beta-L-rhamnose + NADP(+) = dTDP-4-dehydro-beta-L-rhamnose + NADPH + H(+)</text>
        <dbReference type="Rhea" id="RHEA:21796"/>
        <dbReference type="ChEBI" id="CHEBI:15378"/>
        <dbReference type="ChEBI" id="CHEBI:57510"/>
        <dbReference type="ChEBI" id="CHEBI:57783"/>
        <dbReference type="ChEBI" id="CHEBI:58349"/>
        <dbReference type="ChEBI" id="CHEBI:62830"/>
        <dbReference type="EC" id="1.1.1.133"/>
    </reaction>
</comment>
<evidence type="ECO:0000256" key="6">
    <source>
        <dbReference type="RuleBase" id="RU364082"/>
    </source>
</evidence>
<dbReference type="InterPro" id="IPR036291">
    <property type="entry name" value="NAD(P)-bd_dom_sf"/>
</dbReference>
<dbReference type="STRING" id="1156985.SAMN04488118_11374"/>
<dbReference type="InterPro" id="IPR005913">
    <property type="entry name" value="dTDP_dehydrorham_reduct"/>
</dbReference>
<organism evidence="8 9">
    <name type="scientific">Epibacterium ulvae</name>
    <dbReference type="NCBI Taxonomy" id="1156985"/>
    <lineage>
        <taxon>Bacteria</taxon>
        <taxon>Pseudomonadati</taxon>
        <taxon>Pseudomonadota</taxon>
        <taxon>Alphaproteobacteria</taxon>
        <taxon>Rhodobacterales</taxon>
        <taxon>Roseobacteraceae</taxon>
        <taxon>Epibacterium</taxon>
    </lineage>
</organism>
<dbReference type="GO" id="GO:0019305">
    <property type="term" value="P:dTDP-rhamnose biosynthetic process"/>
    <property type="evidence" value="ECO:0007669"/>
    <property type="project" value="UniProtKB-UniPathway"/>
</dbReference>
<evidence type="ECO:0000256" key="4">
    <source>
        <dbReference type="ARBA" id="ARBA00017099"/>
    </source>
</evidence>
<gene>
    <name evidence="8" type="ORF">SAMN04488118_11374</name>
</gene>
<dbReference type="GO" id="GO:0008831">
    <property type="term" value="F:dTDP-4-dehydrorhamnose reductase activity"/>
    <property type="evidence" value="ECO:0007669"/>
    <property type="project" value="UniProtKB-EC"/>
</dbReference>
<evidence type="ECO:0000256" key="3">
    <source>
        <dbReference type="ARBA" id="ARBA00012929"/>
    </source>
</evidence>
<name>A0A1G5RDQ4_9RHOB</name>
<evidence type="ECO:0000256" key="1">
    <source>
        <dbReference type="ARBA" id="ARBA00004781"/>
    </source>
</evidence>
<dbReference type="Gene3D" id="3.40.50.720">
    <property type="entry name" value="NAD(P)-binding Rossmann-like Domain"/>
    <property type="match status" value="1"/>
</dbReference>
<evidence type="ECO:0000313" key="8">
    <source>
        <dbReference type="EMBL" id="SCZ72008.1"/>
    </source>
</evidence>
<evidence type="ECO:0000256" key="2">
    <source>
        <dbReference type="ARBA" id="ARBA00010944"/>
    </source>
</evidence>
<keyword evidence="9" id="KW-1185">Reference proteome</keyword>
<evidence type="ECO:0000259" key="7">
    <source>
        <dbReference type="Pfam" id="PF04321"/>
    </source>
</evidence>
<reference evidence="8 9" key="1">
    <citation type="submission" date="2016-10" db="EMBL/GenBank/DDBJ databases">
        <authorList>
            <person name="de Groot N.N."/>
        </authorList>
    </citation>
    <scope>NUCLEOTIDE SEQUENCE [LARGE SCALE GENOMIC DNA]</scope>
    <source>
        <strain evidence="8 9">U95</strain>
    </source>
</reference>
<dbReference type="EMBL" id="FMWG01000013">
    <property type="protein sequence ID" value="SCZ72008.1"/>
    <property type="molecule type" value="Genomic_DNA"/>
</dbReference>
<accession>A0A1G5RDQ4</accession>
<dbReference type="CDD" id="cd05254">
    <property type="entry name" value="dTDP_HR_like_SDR_e"/>
    <property type="match status" value="1"/>
</dbReference>
<sequence>MEKSETGMSILVFGKTGQLARELARHEGVICLGRDQADLSDPAACAAFIQEQAPKAVINAAAYTAVDQAEAEEMLATRINAEAPAAMAIACADLDIPFVTLSTDYVFDGSGTDPWQPDDKTGAINAYGRSKANGEALVTKAGGRSVILRVSWVVSCHGNNFVKTMLRLGAERDALNIVDDQIGAPTPARDIAATCIEIVEQLRSDAGKAGTYHYAGAPETSWACFARETFSQANISCAITGIPTTDYPTPAQRPLNSRLDCSALKAVFGLSQPDWRKGLQEILQDLETLT</sequence>
<dbReference type="NCBIfam" id="TIGR01214">
    <property type="entry name" value="rmlD"/>
    <property type="match status" value="1"/>
</dbReference>
<proteinExistence type="inferred from homology"/>
<dbReference type="PANTHER" id="PTHR10491">
    <property type="entry name" value="DTDP-4-DEHYDRORHAMNOSE REDUCTASE"/>
    <property type="match status" value="1"/>
</dbReference>
<dbReference type="AlphaFoldDB" id="A0A1G5RDQ4"/>
<feature type="domain" description="RmlD-like substrate binding" evidence="7">
    <location>
        <begin position="8"/>
        <end position="286"/>
    </location>
</feature>
<evidence type="ECO:0000256" key="5">
    <source>
        <dbReference type="ARBA" id="ARBA00048200"/>
    </source>
</evidence>
<keyword evidence="6" id="KW-0521">NADP</keyword>
<dbReference type="Pfam" id="PF04321">
    <property type="entry name" value="RmlD_sub_bind"/>
    <property type="match status" value="1"/>
</dbReference>
<keyword evidence="6" id="KW-0560">Oxidoreductase</keyword>
<dbReference type="PANTHER" id="PTHR10491:SF4">
    <property type="entry name" value="METHIONINE ADENOSYLTRANSFERASE 2 SUBUNIT BETA"/>
    <property type="match status" value="1"/>
</dbReference>
<dbReference type="Proteomes" id="UP000198767">
    <property type="component" value="Unassembled WGS sequence"/>
</dbReference>
<dbReference type="UniPathway" id="UPA00124"/>
<comment type="function">
    <text evidence="6">Catalyzes the reduction of dTDP-6-deoxy-L-lyxo-4-hexulose to yield dTDP-L-rhamnose.</text>
</comment>